<proteinExistence type="predicted"/>
<protein>
    <submittedName>
        <fullName evidence="2">Uncharacterized protein</fullName>
    </submittedName>
</protein>
<organism evidence="2 3">
    <name type="scientific">Oryctolagus cuniculus</name>
    <name type="common">Rabbit</name>
    <dbReference type="NCBI Taxonomy" id="9986"/>
    <lineage>
        <taxon>Eukaryota</taxon>
        <taxon>Metazoa</taxon>
        <taxon>Chordata</taxon>
        <taxon>Craniata</taxon>
        <taxon>Vertebrata</taxon>
        <taxon>Euteleostomi</taxon>
        <taxon>Mammalia</taxon>
        <taxon>Eutheria</taxon>
        <taxon>Euarchontoglires</taxon>
        <taxon>Glires</taxon>
        <taxon>Lagomorpha</taxon>
        <taxon>Leporidae</taxon>
        <taxon>Oryctolagus</taxon>
    </lineage>
</organism>
<feature type="region of interest" description="Disordered" evidence="1">
    <location>
        <begin position="34"/>
        <end position="102"/>
    </location>
</feature>
<keyword evidence="3" id="KW-1185">Reference proteome</keyword>
<name>A0A5F9DNR4_RABIT</name>
<evidence type="ECO:0000313" key="2">
    <source>
        <dbReference type="Ensembl" id="ENSOCUP00000047268.1"/>
    </source>
</evidence>
<dbReference type="GeneTree" id="ENSGT00900000143351"/>
<reference evidence="2" key="2">
    <citation type="submission" date="2025-08" db="UniProtKB">
        <authorList>
            <consortium name="Ensembl"/>
        </authorList>
    </citation>
    <scope>IDENTIFICATION</scope>
    <source>
        <strain evidence="2">Thorbecke</strain>
    </source>
</reference>
<dbReference type="AlphaFoldDB" id="A0A5F9DNR4"/>
<dbReference type="Bgee" id="ENSOCUG00000031072">
    <property type="expression patterns" value="Expressed in brain and 14 other cell types or tissues"/>
</dbReference>
<evidence type="ECO:0000313" key="3">
    <source>
        <dbReference type="Proteomes" id="UP000001811"/>
    </source>
</evidence>
<reference evidence="2 3" key="1">
    <citation type="journal article" date="2011" name="Nature">
        <title>A high-resolution map of human evolutionary constraint using 29 mammals.</title>
        <authorList>
            <person name="Lindblad-Toh K."/>
            <person name="Garber M."/>
            <person name="Zuk O."/>
            <person name="Lin M.F."/>
            <person name="Parker B.J."/>
            <person name="Washietl S."/>
            <person name="Kheradpour P."/>
            <person name="Ernst J."/>
            <person name="Jordan G."/>
            <person name="Mauceli E."/>
            <person name="Ward L.D."/>
            <person name="Lowe C.B."/>
            <person name="Holloway A.K."/>
            <person name="Clamp M."/>
            <person name="Gnerre S."/>
            <person name="Alfoldi J."/>
            <person name="Beal K."/>
            <person name="Chang J."/>
            <person name="Clawson H."/>
            <person name="Cuff J."/>
            <person name="Di Palma F."/>
            <person name="Fitzgerald S."/>
            <person name="Flicek P."/>
            <person name="Guttman M."/>
            <person name="Hubisz M.J."/>
            <person name="Jaffe D.B."/>
            <person name="Jungreis I."/>
            <person name="Kent W.J."/>
            <person name="Kostka D."/>
            <person name="Lara M."/>
            <person name="Martins A.L."/>
            <person name="Massingham T."/>
            <person name="Moltke I."/>
            <person name="Raney B.J."/>
            <person name="Rasmussen M.D."/>
            <person name="Robinson J."/>
            <person name="Stark A."/>
            <person name="Vilella A.J."/>
            <person name="Wen J."/>
            <person name="Xie X."/>
            <person name="Zody M.C."/>
            <person name="Baldwin J."/>
            <person name="Bloom T."/>
            <person name="Chin C.W."/>
            <person name="Heiman D."/>
            <person name="Nicol R."/>
            <person name="Nusbaum C."/>
            <person name="Young S."/>
            <person name="Wilkinson J."/>
            <person name="Worley K.C."/>
            <person name="Kovar C.L."/>
            <person name="Muzny D.M."/>
            <person name="Gibbs R.A."/>
            <person name="Cree A."/>
            <person name="Dihn H.H."/>
            <person name="Fowler G."/>
            <person name="Jhangiani S."/>
            <person name="Joshi V."/>
            <person name="Lee S."/>
            <person name="Lewis L.R."/>
            <person name="Nazareth L.V."/>
            <person name="Okwuonu G."/>
            <person name="Santibanez J."/>
            <person name="Warren W.C."/>
            <person name="Mardis E.R."/>
            <person name="Weinstock G.M."/>
            <person name="Wilson R.K."/>
            <person name="Delehaunty K."/>
            <person name="Dooling D."/>
            <person name="Fronik C."/>
            <person name="Fulton L."/>
            <person name="Fulton B."/>
            <person name="Graves T."/>
            <person name="Minx P."/>
            <person name="Sodergren E."/>
            <person name="Birney E."/>
            <person name="Margulies E.H."/>
            <person name="Herrero J."/>
            <person name="Green E.D."/>
            <person name="Haussler D."/>
            <person name="Siepel A."/>
            <person name="Goldman N."/>
            <person name="Pollard K.S."/>
            <person name="Pedersen J.S."/>
            <person name="Lander E.S."/>
            <person name="Kellis M."/>
        </authorList>
    </citation>
    <scope>NUCLEOTIDE SEQUENCE [LARGE SCALE GENOMIC DNA]</scope>
    <source>
        <strain evidence="2 3">Thorbecke inbred</strain>
    </source>
</reference>
<reference evidence="2" key="3">
    <citation type="submission" date="2025-09" db="UniProtKB">
        <authorList>
            <consortium name="Ensembl"/>
        </authorList>
    </citation>
    <scope>IDENTIFICATION</scope>
    <source>
        <strain evidence="2">Thorbecke</strain>
    </source>
</reference>
<sequence>MRVSGDIVSSLLQRHRARRAGLGVAGSRGCTGCPSREGAAGLARPKSQPRVSAQRRAHGPCADLAPGRDQGQGRLLASQDRRAQQGTGPEPRTEGTWGGRRSGTSCCLVLSSTAAVSCMLLCALK</sequence>
<dbReference type="Ensembl" id="ENSOCUT00000045053.1">
    <property type="protein sequence ID" value="ENSOCUP00000047268.1"/>
    <property type="gene ID" value="ENSOCUG00000031072.1"/>
</dbReference>
<accession>A0A5F9DNR4</accession>
<dbReference type="Proteomes" id="UP000001811">
    <property type="component" value="Chromosome 1"/>
</dbReference>
<dbReference type="EMBL" id="AAGW02008534">
    <property type="status" value="NOT_ANNOTATED_CDS"/>
    <property type="molecule type" value="Genomic_DNA"/>
</dbReference>
<evidence type="ECO:0000256" key="1">
    <source>
        <dbReference type="SAM" id="MobiDB-lite"/>
    </source>
</evidence>
<dbReference type="InParanoid" id="A0A5F9DNR4"/>